<dbReference type="GO" id="GO:0005634">
    <property type="term" value="C:nucleus"/>
    <property type="evidence" value="ECO:0007669"/>
    <property type="project" value="TreeGrafter"/>
</dbReference>
<dbReference type="GO" id="GO:0019901">
    <property type="term" value="F:protein kinase binding"/>
    <property type="evidence" value="ECO:0007669"/>
    <property type="project" value="InterPro"/>
</dbReference>
<name>A0A9P4SEI4_9PEZI</name>
<dbReference type="SUPFAM" id="SSF47954">
    <property type="entry name" value="Cyclin-like"/>
    <property type="match status" value="1"/>
</dbReference>
<evidence type="ECO:0000313" key="2">
    <source>
        <dbReference type="EMBL" id="KAF2840320.1"/>
    </source>
</evidence>
<dbReference type="Pfam" id="PF08613">
    <property type="entry name" value="Cyclin"/>
    <property type="match status" value="1"/>
</dbReference>
<proteinExistence type="predicted"/>
<dbReference type="CDD" id="cd20558">
    <property type="entry name" value="CYCLIN_ScPCL7-like"/>
    <property type="match status" value="1"/>
</dbReference>
<dbReference type="EMBL" id="MU006093">
    <property type="protein sequence ID" value="KAF2840320.1"/>
    <property type="molecule type" value="Genomic_DNA"/>
</dbReference>
<dbReference type="InterPro" id="IPR013922">
    <property type="entry name" value="Cyclin_PHO80-like"/>
</dbReference>
<evidence type="ECO:0000256" key="1">
    <source>
        <dbReference type="SAM" id="MobiDB-lite"/>
    </source>
</evidence>
<feature type="compositionally biased region" description="Low complexity" evidence="1">
    <location>
        <begin position="29"/>
        <end position="41"/>
    </location>
</feature>
<feature type="region of interest" description="Disordered" evidence="1">
    <location>
        <begin position="1"/>
        <end position="211"/>
    </location>
</feature>
<organism evidence="2 3">
    <name type="scientific">Patellaria atrata CBS 101060</name>
    <dbReference type="NCBI Taxonomy" id="1346257"/>
    <lineage>
        <taxon>Eukaryota</taxon>
        <taxon>Fungi</taxon>
        <taxon>Dikarya</taxon>
        <taxon>Ascomycota</taxon>
        <taxon>Pezizomycotina</taxon>
        <taxon>Dothideomycetes</taxon>
        <taxon>Dothideomycetes incertae sedis</taxon>
        <taxon>Patellariales</taxon>
        <taxon>Patellariaceae</taxon>
        <taxon>Patellaria</taxon>
    </lineage>
</organism>
<keyword evidence="3" id="KW-1185">Reference proteome</keyword>
<feature type="compositionally biased region" description="Low complexity" evidence="1">
    <location>
        <begin position="182"/>
        <end position="209"/>
    </location>
</feature>
<feature type="compositionally biased region" description="Low complexity" evidence="1">
    <location>
        <begin position="1"/>
        <end position="17"/>
    </location>
</feature>
<dbReference type="AlphaFoldDB" id="A0A9P4SEI4"/>
<reference evidence="2" key="1">
    <citation type="journal article" date="2020" name="Stud. Mycol.">
        <title>101 Dothideomycetes genomes: a test case for predicting lifestyles and emergence of pathogens.</title>
        <authorList>
            <person name="Haridas S."/>
            <person name="Albert R."/>
            <person name="Binder M."/>
            <person name="Bloem J."/>
            <person name="Labutti K."/>
            <person name="Salamov A."/>
            <person name="Andreopoulos B."/>
            <person name="Baker S."/>
            <person name="Barry K."/>
            <person name="Bills G."/>
            <person name="Bluhm B."/>
            <person name="Cannon C."/>
            <person name="Castanera R."/>
            <person name="Culley D."/>
            <person name="Daum C."/>
            <person name="Ezra D."/>
            <person name="Gonzalez J."/>
            <person name="Henrissat B."/>
            <person name="Kuo A."/>
            <person name="Liang C."/>
            <person name="Lipzen A."/>
            <person name="Lutzoni F."/>
            <person name="Magnuson J."/>
            <person name="Mondo S."/>
            <person name="Nolan M."/>
            <person name="Ohm R."/>
            <person name="Pangilinan J."/>
            <person name="Park H.-J."/>
            <person name="Ramirez L."/>
            <person name="Alfaro M."/>
            <person name="Sun H."/>
            <person name="Tritt A."/>
            <person name="Yoshinaga Y."/>
            <person name="Zwiers L.-H."/>
            <person name="Turgeon B."/>
            <person name="Goodwin S."/>
            <person name="Spatafora J."/>
            <person name="Crous P."/>
            <person name="Grigoriev I."/>
        </authorList>
    </citation>
    <scope>NUCLEOTIDE SEQUENCE</scope>
    <source>
        <strain evidence="2">CBS 101060</strain>
    </source>
</reference>
<dbReference type="InterPro" id="IPR036915">
    <property type="entry name" value="Cyclin-like_sf"/>
</dbReference>
<feature type="compositionally biased region" description="Low complexity" evidence="1">
    <location>
        <begin position="64"/>
        <end position="93"/>
    </location>
</feature>
<dbReference type="Gene3D" id="1.10.472.10">
    <property type="entry name" value="Cyclin-like"/>
    <property type="match status" value="1"/>
</dbReference>
<dbReference type="PANTHER" id="PTHR15615:SF117">
    <property type="entry name" value="PHO85 CYCLIN PHO80"/>
    <property type="match status" value="1"/>
</dbReference>
<sequence>MLTSSPSPTFSPSSSPSGHFQARGYSNASSYRRPSSQSSPRFPTPQPPQTSAATSTQHCRLDASTTPTSHPLNSSSLSHSSQTSLNSNLQNSLPRTTADAGTQYTPPDFPPTYRRPNPTTDAPSLPDALAVDISSTNKSQGKRRESSASSSTIDTESDTTEIPVEPDLRVEPPRPLPSPIDSIKMSIGSSSKSVSSEPSNQSGSGPSGSKRARVDSTIKILPYRYEDCDVKDLGSLVADLLLELIKYNDDPLLKLRDAQLTRFHSRAPPGISVREYLMRIIIHAGLPTPIVLCMVYYIDTLCSHYPAFTISSLTVHRFLITAATVASKGLSDSFWTNPFYARVGGVSARELALLELEFLIRVDWTIVPQAETLRDYYTNLVNRCDGYEIARRPT</sequence>
<dbReference type="OrthoDB" id="337735at2759"/>
<dbReference type="Proteomes" id="UP000799429">
    <property type="component" value="Unassembled WGS sequence"/>
</dbReference>
<protein>
    <submittedName>
        <fullName evidence="2">Cyclin-domain-containing protein</fullName>
    </submittedName>
</protein>
<dbReference type="PANTHER" id="PTHR15615">
    <property type="match status" value="1"/>
</dbReference>
<dbReference type="GO" id="GO:0016538">
    <property type="term" value="F:cyclin-dependent protein serine/threonine kinase regulator activity"/>
    <property type="evidence" value="ECO:0007669"/>
    <property type="project" value="TreeGrafter"/>
</dbReference>
<comment type="caution">
    <text evidence="2">The sequence shown here is derived from an EMBL/GenBank/DDBJ whole genome shotgun (WGS) entry which is preliminary data.</text>
</comment>
<evidence type="ECO:0000313" key="3">
    <source>
        <dbReference type="Proteomes" id="UP000799429"/>
    </source>
</evidence>
<gene>
    <name evidence="2" type="ORF">M501DRAFT_1002651</name>
</gene>
<dbReference type="GO" id="GO:0000307">
    <property type="term" value="C:cyclin-dependent protein kinase holoenzyme complex"/>
    <property type="evidence" value="ECO:0007669"/>
    <property type="project" value="TreeGrafter"/>
</dbReference>
<accession>A0A9P4SEI4</accession>